<dbReference type="FunFam" id="2.60.120.260:FF:000007">
    <property type="entry name" value="Discoidin domain receptor tyrosine kinase 1"/>
    <property type="match status" value="1"/>
</dbReference>
<evidence type="ECO:0000256" key="4">
    <source>
        <dbReference type="ARBA" id="ARBA00022475"/>
    </source>
</evidence>
<dbReference type="SMART" id="SM00231">
    <property type="entry name" value="FA58C"/>
    <property type="match status" value="1"/>
</dbReference>
<evidence type="ECO:0000256" key="8">
    <source>
        <dbReference type="ARBA" id="ARBA00022840"/>
    </source>
</evidence>
<comment type="similarity">
    <text evidence="14">Belongs to the protein kinase superfamily. Tyr protein kinase family. Insulin receptor subfamily.</text>
</comment>
<evidence type="ECO:0000256" key="14">
    <source>
        <dbReference type="ARBA" id="ARBA00061639"/>
    </source>
</evidence>
<keyword evidence="9" id="KW-1133">Transmembrane helix</keyword>
<dbReference type="PANTHER" id="PTHR24416:SF634">
    <property type="entry name" value="DISCOIDIN DOMAIN-CONTAINING RECEPTOR TYROSINE KINASE B"/>
    <property type="match status" value="1"/>
</dbReference>
<keyword evidence="8" id="KW-0067">ATP-binding</keyword>
<dbReference type="GO" id="GO:0005886">
    <property type="term" value="C:plasma membrane"/>
    <property type="evidence" value="ECO:0007669"/>
    <property type="project" value="UniProtKB-SubCell"/>
</dbReference>
<keyword evidence="4" id="KW-1003">Cell membrane</keyword>
<keyword evidence="5" id="KW-0812">Transmembrane</keyword>
<evidence type="ECO:0000313" key="19">
    <source>
        <dbReference type="EMBL" id="KAI1716301.1"/>
    </source>
</evidence>
<dbReference type="PROSITE" id="PS50011">
    <property type="entry name" value="PROTEIN_KINASE_DOM"/>
    <property type="match status" value="1"/>
</dbReference>
<evidence type="ECO:0000256" key="16">
    <source>
        <dbReference type="SAM" id="SignalP"/>
    </source>
</evidence>
<evidence type="ECO:0000259" key="17">
    <source>
        <dbReference type="PROSITE" id="PS50011"/>
    </source>
</evidence>
<keyword evidence="10" id="KW-0472">Membrane</keyword>
<keyword evidence="12" id="KW-0675">Receptor</keyword>
<dbReference type="Gene3D" id="1.10.510.10">
    <property type="entry name" value="Transferase(Phosphotransferase) domain 1"/>
    <property type="match status" value="1"/>
</dbReference>
<dbReference type="Pfam" id="PF07714">
    <property type="entry name" value="PK_Tyr_Ser-Thr"/>
    <property type="match status" value="1"/>
</dbReference>
<keyword evidence="19" id="KW-0418">Kinase</keyword>
<keyword evidence="20" id="KW-1185">Reference proteome</keyword>
<comment type="caution">
    <text evidence="19">The sequence shown here is derived from an EMBL/GenBank/DDBJ whole genome shotgun (WGS) entry which is preliminary data.</text>
</comment>
<evidence type="ECO:0000256" key="11">
    <source>
        <dbReference type="ARBA" id="ARBA00023157"/>
    </source>
</evidence>
<evidence type="ECO:0000256" key="3">
    <source>
        <dbReference type="ARBA" id="ARBA00004489"/>
    </source>
</evidence>
<sequence length="779" mass="86707">MWLSWLCSFYLFIPHLSNLANAINLGECKASPLGMESGKIVDSQISASSSFDLISVGPQNSRIRTELFSGAWCPKQQIRNSSYEFLQVDLERNTVILKIETQGRYGNGTGREYVEQYFIDYWRIGLDKWIRYRNRSGFQLMDGNLNTVDPAYRTIDPPIVASKIRIVPFSSTTRTVCLRVEFHGCNYTDGLIAYSMSSMGSILGNDDLRDSAFEETGLRDYRGAIRGLGLLTDGYIAKEPPAGNGIINRVKIQAPLNSSWIGWNWNLTSGRVNILFEFENLRNFSNVDLFYFGHPPNSVEAAFYTNDVLMGTKHDTSVTKYFDPSKFAKATTLVKMHLEGSGTAKAIQLTLSFSHSWIYLTEVAFNTPGISLLAVLCFCILLLIKRNSARDKLGTTSAGDSFYRKPGLLVATLGGDGNQKPHTFTTILGHGTCSSFSYSSSLNQTADVKNHTSSLLSFNFPPPPPSNSTTSTSDEIYAEPCVSAPLLPPRLRGSTSATSTLPKKETAPIPRVPEIPKSSIDIKEKIGEGKFTNIFRCRCRVSQRDLVIKCIKPEDVNNGSARRALQAELETMSVLDEHPNVVKIIGQCENLSIVTEFVPSSDVRTFIRSDPSKFSSSDITRICASLASGMKYLESRNIVHGHLSPRSCLLRPDMHICIASPRGPNLHAQLRYSAPEAIVLDEWSSRSDVWSFAVVCWELLHLCSTLPYESLSNAQIVENSQLFLSRSPDTIYLDFSSIIVGADIAELLSECWNSDPLLRPNFLEIELFYARKNMNSDLK</sequence>
<evidence type="ECO:0000256" key="1">
    <source>
        <dbReference type="ARBA" id="ARBA00004251"/>
    </source>
</evidence>
<dbReference type="EMBL" id="JAKKPZ010000010">
    <property type="protein sequence ID" value="KAI1716301.1"/>
    <property type="molecule type" value="Genomic_DNA"/>
</dbReference>
<feature type="domain" description="F5/8 type C" evidence="18">
    <location>
        <begin position="28"/>
        <end position="185"/>
    </location>
</feature>
<dbReference type="GO" id="GO:0051897">
    <property type="term" value="P:positive regulation of phosphatidylinositol 3-kinase/protein kinase B signal transduction"/>
    <property type="evidence" value="ECO:0007669"/>
    <property type="project" value="TreeGrafter"/>
</dbReference>
<dbReference type="GO" id="GO:0005518">
    <property type="term" value="F:collagen binding"/>
    <property type="evidence" value="ECO:0007669"/>
    <property type="project" value="TreeGrafter"/>
</dbReference>
<evidence type="ECO:0000256" key="9">
    <source>
        <dbReference type="ARBA" id="ARBA00022989"/>
    </source>
</evidence>
<evidence type="ECO:0000256" key="7">
    <source>
        <dbReference type="ARBA" id="ARBA00022741"/>
    </source>
</evidence>
<dbReference type="InterPro" id="IPR048525">
    <property type="entry name" value="DDR1-2_DS-like"/>
</dbReference>
<feature type="region of interest" description="Disordered" evidence="15">
    <location>
        <begin position="493"/>
        <end position="513"/>
    </location>
</feature>
<dbReference type="InterPro" id="IPR000719">
    <property type="entry name" value="Prot_kinase_dom"/>
</dbReference>
<dbReference type="Gene3D" id="2.60.120.260">
    <property type="entry name" value="Galactose-binding domain-like"/>
    <property type="match status" value="1"/>
</dbReference>
<dbReference type="AlphaFoldDB" id="A0AAD4N8G8"/>
<evidence type="ECO:0000256" key="5">
    <source>
        <dbReference type="ARBA" id="ARBA00022692"/>
    </source>
</evidence>
<dbReference type="InterPro" id="IPR008979">
    <property type="entry name" value="Galactose-bd-like_sf"/>
</dbReference>
<dbReference type="InterPro" id="IPR011009">
    <property type="entry name" value="Kinase-like_dom_sf"/>
</dbReference>
<name>A0AAD4N8G8_9BILA</name>
<keyword evidence="7" id="KW-0547">Nucleotide-binding</keyword>
<dbReference type="CDD" id="cd00057">
    <property type="entry name" value="FA58C"/>
    <property type="match status" value="1"/>
</dbReference>
<evidence type="ECO:0000256" key="12">
    <source>
        <dbReference type="ARBA" id="ARBA00023170"/>
    </source>
</evidence>
<dbReference type="GO" id="GO:0030424">
    <property type="term" value="C:axon"/>
    <property type="evidence" value="ECO:0007669"/>
    <property type="project" value="UniProtKB-SubCell"/>
</dbReference>
<keyword evidence="6 16" id="KW-0732">Signal</keyword>
<comment type="subcellular location">
    <subcellularLocation>
        <location evidence="1">Cell membrane</location>
        <topology evidence="1">Single-pass type I membrane protein</topology>
    </subcellularLocation>
    <subcellularLocation>
        <location evidence="3">Cell projection</location>
        <location evidence="3">Axon</location>
    </subcellularLocation>
    <subcellularLocation>
        <location evidence="2">Perikaryon</location>
    </subcellularLocation>
</comment>
<dbReference type="SUPFAM" id="SSF56112">
    <property type="entry name" value="Protein kinase-like (PK-like)"/>
    <property type="match status" value="1"/>
</dbReference>
<keyword evidence="13" id="KW-0325">Glycoprotein</keyword>
<accession>A0AAD4N8G8</accession>
<evidence type="ECO:0000259" key="18">
    <source>
        <dbReference type="PROSITE" id="PS50022"/>
    </source>
</evidence>
<evidence type="ECO:0000256" key="2">
    <source>
        <dbReference type="ARBA" id="ARBA00004484"/>
    </source>
</evidence>
<dbReference type="GO" id="GO:0005524">
    <property type="term" value="F:ATP binding"/>
    <property type="evidence" value="ECO:0007669"/>
    <property type="project" value="UniProtKB-KW"/>
</dbReference>
<dbReference type="Pfam" id="PF00754">
    <property type="entry name" value="F5_F8_type_C"/>
    <property type="match status" value="1"/>
</dbReference>
<dbReference type="PROSITE" id="PS01285">
    <property type="entry name" value="FA58C_1"/>
    <property type="match status" value="1"/>
</dbReference>
<feature type="chain" id="PRO_5041903180" evidence="16">
    <location>
        <begin position="23"/>
        <end position="779"/>
    </location>
</feature>
<dbReference type="InterPro" id="IPR001245">
    <property type="entry name" value="Ser-Thr/Tyr_kinase_cat_dom"/>
</dbReference>
<proteinExistence type="inferred from homology"/>
<dbReference type="GO" id="GO:0043204">
    <property type="term" value="C:perikaryon"/>
    <property type="evidence" value="ECO:0007669"/>
    <property type="project" value="UniProtKB-SubCell"/>
</dbReference>
<evidence type="ECO:0000313" key="20">
    <source>
        <dbReference type="Proteomes" id="UP001201812"/>
    </source>
</evidence>
<protein>
    <submittedName>
        <fullName evidence="19">Protein tyrosine kinase domain-containing protein</fullName>
    </submittedName>
</protein>
<keyword evidence="19" id="KW-0808">Transferase</keyword>
<dbReference type="GO" id="GO:0043235">
    <property type="term" value="C:receptor complex"/>
    <property type="evidence" value="ECO:0007669"/>
    <property type="project" value="TreeGrafter"/>
</dbReference>
<keyword evidence="11" id="KW-1015">Disulfide bond</keyword>
<dbReference type="InterPro" id="IPR000421">
    <property type="entry name" value="FA58C"/>
</dbReference>
<organism evidence="19 20">
    <name type="scientific">Ditylenchus destructor</name>
    <dbReference type="NCBI Taxonomy" id="166010"/>
    <lineage>
        <taxon>Eukaryota</taxon>
        <taxon>Metazoa</taxon>
        <taxon>Ecdysozoa</taxon>
        <taxon>Nematoda</taxon>
        <taxon>Chromadorea</taxon>
        <taxon>Rhabditida</taxon>
        <taxon>Tylenchina</taxon>
        <taxon>Tylenchomorpha</taxon>
        <taxon>Sphaerularioidea</taxon>
        <taxon>Anguinidae</taxon>
        <taxon>Anguininae</taxon>
        <taxon>Ditylenchus</taxon>
    </lineage>
</organism>
<reference evidence="19" key="1">
    <citation type="submission" date="2022-01" db="EMBL/GenBank/DDBJ databases">
        <title>Genome Sequence Resource for Two Populations of Ditylenchus destructor, the Migratory Endoparasitic Phytonematode.</title>
        <authorList>
            <person name="Zhang H."/>
            <person name="Lin R."/>
            <person name="Xie B."/>
        </authorList>
    </citation>
    <scope>NUCLEOTIDE SEQUENCE</scope>
    <source>
        <strain evidence="19">BazhouSP</strain>
    </source>
</reference>
<dbReference type="SUPFAM" id="SSF49785">
    <property type="entry name" value="Galactose-binding domain-like"/>
    <property type="match status" value="1"/>
</dbReference>
<evidence type="ECO:0000256" key="6">
    <source>
        <dbReference type="ARBA" id="ARBA00022729"/>
    </source>
</evidence>
<dbReference type="PANTHER" id="PTHR24416">
    <property type="entry name" value="TYROSINE-PROTEIN KINASE RECEPTOR"/>
    <property type="match status" value="1"/>
</dbReference>
<evidence type="ECO:0000256" key="13">
    <source>
        <dbReference type="ARBA" id="ARBA00023180"/>
    </source>
</evidence>
<dbReference type="PROSITE" id="PS50022">
    <property type="entry name" value="FA58C_3"/>
    <property type="match status" value="1"/>
</dbReference>
<evidence type="ECO:0000256" key="10">
    <source>
        <dbReference type="ARBA" id="ARBA00023136"/>
    </source>
</evidence>
<feature type="signal peptide" evidence="16">
    <location>
        <begin position="1"/>
        <end position="22"/>
    </location>
</feature>
<dbReference type="Pfam" id="PF21114">
    <property type="entry name" value="DDR1-2_DS-like"/>
    <property type="match status" value="1"/>
</dbReference>
<dbReference type="Proteomes" id="UP001201812">
    <property type="component" value="Unassembled WGS sequence"/>
</dbReference>
<dbReference type="Gene3D" id="2.60.120.1190">
    <property type="match status" value="1"/>
</dbReference>
<dbReference type="GO" id="GO:0038062">
    <property type="term" value="F:protein tyrosine kinase collagen receptor activity"/>
    <property type="evidence" value="ECO:0007669"/>
    <property type="project" value="TreeGrafter"/>
</dbReference>
<evidence type="ECO:0000256" key="15">
    <source>
        <dbReference type="SAM" id="MobiDB-lite"/>
    </source>
</evidence>
<dbReference type="GO" id="GO:0008045">
    <property type="term" value="P:motor neuron axon guidance"/>
    <property type="evidence" value="ECO:0007669"/>
    <property type="project" value="UniProtKB-ARBA"/>
</dbReference>
<dbReference type="InterPro" id="IPR050122">
    <property type="entry name" value="RTK"/>
</dbReference>
<feature type="domain" description="Protein kinase" evidence="17">
    <location>
        <begin position="520"/>
        <end position="769"/>
    </location>
</feature>
<gene>
    <name evidence="19" type="ORF">DdX_07344</name>
</gene>
<dbReference type="GO" id="GO:0048680">
    <property type="term" value="P:positive regulation of axon regeneration"/>
    <property type="evidence" value="ECO:0007669"/>
    <property type="project" value="UniProtKB-ARBA"/>
</dbReference>